<feature type="compositionally biased region" description="Low complexity" evidence="4">
    <location>
        <begin position="173"/>
        <end position="209"/>
    </location>
</feature>
<dbReference type="GO" id="GO:0030527">
    <property type="term" value="F:structural constituent of chromatin"/>
    <property type="evidence" value="ECO:0007669"/>
    <property type="project" value="InterPro"/>
</dbReference>
<evidence type="ECO:0000256" key="4">
    <source>
        <dbReference type="SAM" id="MobiDB-lite"/>
    </source>
</evidence>
<keyword evidence="2 5" id="KW-0238">DNA-binding</keyword>
<keyword evidence="6" id="KW-1185">Reference proteome</keyword>
<comment type="caution">
    <text evidence="5">The sequence shown here is derived from an EMBL/GenBank/DDBJ whole genome shotgun (WGS) entry which is preliminary data.</text>
</comment>
<evidence type="ECO:0000313" key="6">
    <source>
        <dbReference type="Proteomes" id="UP000579605"/>
    </source>
</evidence>
<dbReference type="GO" id="GO:0003677">
    <property type="term" value="F:DNA binding"/>
    <property type="evidence" value="ECO:0007669"/>
    <property type="project" value="UniProtKB-KW"/>
</dbReference>
<evidence type="ECO:0000313" key="5">
    <source>
        <dbReference type="EMBL" id="NYH89321.1"/>
    </source>
</evidence>
<protein>
    <submittedName>
        <fullName evidence="5">DNA-binding protein HU-beta</fullName>
    </submittedName>
</protein>
<dbReference type="SUPFAM" id="SSF47729">
    <property type="entry name" value="IHF-like DNA-binding proteins"/>
    <property type="match status" value="1"/>
</dbReference>
<accession>A0A852Z8L0</accession>
<comment type="similarity">
    <text evidence="3">Belongs to the bacterial histone-like protein family.</text>
</comment>
<keyword evidence="1" id="KW-0226">DNA condensation</keyword>
<dbReference type="CDD" id="cd13831">
    <property type="entry name" value="HU"/>
    <property type="match status" value="1"/>
</dbReference>
<gene>
    <name evidence="5" type="ORF">F4554_001959</name>
</gene>
<dbReference type="PANTHER" id="PTHR33175">
    <property type="entry name" value="DNA-BINDING PROTEIN HU"/>
    <property type="match status" value="1"/>
</dbReference>
<dbReference type="GO" id="GO:0030261">
    <property type="term" value="P:chromosome condensation"/>
    <property type="evidence" value="ECO:0007669"/>
    <property type="project" value="UniProtKB-KW"/>
</dbReference>
<evidence type="ECO:0000256" key="2">
    <source>
        <dbReference type="ARBA" id="ARBA00023125"/>
    </source>
</evidence>
<feature type="compositionally biased region" description="Basic residues" evidence="4">
    <location>
        <begin position="210"/>
        <end position="223"/>
    </location>
</feature>
<proteinExistence type="inferred from homology"/>
<dbReference type="Proteomes" id="UP000579605">
    <property type="component" value="Unassembled WGS sequence"/>
</dbReference>
<feature type="compositionally biased region" description="Low complexity" evidence="4">
    <location>
        <begin position="150"/>
        <end position="165"/>
    </location>
</feature>
<feature type="compositionally biased region" description="Basic and acidic residues" evidence="4">
    <location>
        <begin position="1"/>
        <end position="17"/>
    </location>
</feature>
<feature type="region of interest" description="Disordered" evidence="4">
    <location>
        <begin position="150"/>
        <end position="223"/>
    </location>
</feature>
<evidence type="ECO:0000256" key="3">
    <source>
        <dbReference type="RuleBase" id="RU003939"/>
    </source>
</evidence>
<name>A0A852Z8L0_9ACTN</name>
<dbReference type="InterPro" id="IPR010992">
    <property type="entry name" value="IHF-like_DNA-bd_dom_sf"/>
</dbReference>
<reference evidence="5 6" key="1">
    <citation type="submission" date="2020-07" db="EMBL/GenBank/DDBJ databases">
        <title>Sequencing the genomes of 1000 actinobacteria strains.</title>
        <authorList>
            <person name="Klenk H.-P."/>
        </authorList>
    </citation>
    <scope>NUCLEOTIDE SEQUENCE [LARGE SCALE GENOMIC DNA]</scope>
    <source>
        <strain evidence="5 6">DSM 18448</strain>
    </source>
</reference>
<dbReference type="Pfam" id="PF00216">
    <property type="entry name" value="Bac_DNA_binding"/>
    <property type="match status" value="1"/>
</dbReference>
<dbReference type="Gene3D" id="4.10.520.10">
    <property type="entry name" value="IHF-like DNA-binding proteins"/>
    <property type="match status" value="1"/>
</dbReference>
<dbReference type="InterPro" id="IPR000119">
    <property type="entry name" value="Hist_DNA-bd"/>
</dbReference>
<dbReference type="AlphaFoldDB" id="A0A852Z8L0"/>
<dbReference type="PANTHER" id="PTHR33175:SF3">
    <property type="entry name" value="DNA-BINDING PROTEIN HU-BETA"/>
    <property type="match status" value="1"/>
</dbReference>
<dbReference type="SMART" id="SM00411">
    <property type="entry name" value="BHL"/>
    <property type="match status" value="1"/>
</dbReference>
<dbReference type="PRINTS" id="PR01727">
    <property type="entry name" value="DNABINDINGHU"/>
</dbReference>
<feature type="region of interest" description="Disordered" evidence="4">
    <location>
        <begin position="1"/>
        <end position="31"/>
    </location>
</feature>
<evidence type="ECO:0000256" key="1">
    <source>
        <dbReference type="ARBA" id="ARBA00023067"/>
    </source>
</evidence>
<dbReference type="GO" id="GO:0005829">
    <property type="term" value="C:cytosol"/>
    <property type="evidence" value="ECO:0007669"/>
    <property type="project" value="TreeGrafter"/>
</dbReference>
<organism evidence="5 6">
    <name type="scientific">Actinopolymorpha rutila</name>
    <dbReference type="NCBI Taxonomy" id="446787"/>
    <lineage>
        <taxon>Bacteria</taxon>
        <taxon>Bacillati</taxon>
        <taxon>Actinomycetota</taxon>
        <taxon>Actinomycetes</taxon>
        <taxon>Propionibacteriales</taxon>
        <taxon>Actinopolymorphaceae</taxon>
        <taxon>Actinopolymorpha</taxon>
    </lineage>
</organism>
<sequence length="223" mass="23605">MATMLGERRYIPQRAHEPSAGTYQSRSRRETVNKSQLVEVLASRFDDNKKDAQHALESVIDTITRAVASGEKVAITGFGAFEKIDRPARMVRNPRTGERKRAKKTSVPKFRAGAELKAVVSGAKKLPKLAAAKKTTTTGRAATKTAATKTAATKTAASKVAATKAPAKKAAAKKTTTTGRAATKATTAKKTAAKKATGTAAKKATATKKATTKRTPAKRTAKR</sequence>
<dbReference type="EMBL" id="JACBZH010000001">
    <property type="protein sequence ID" value="NYH89321.1"/>
    <property type="molecule type" value="Genomic_DNA"/>
</dbReference>